<organism evidence="2">
    <name type="scientific">marine metagenome</name>
    <dbReference type="NCBI Taxonomy" id="408172"/>
    <lineage>
        <taxon>unclassified sequences</taxon>
        <taxon>metagenomes</taxon>
        <taxon>ecological metagenomes</taxon>
    </lineage>
</organism>
<reference evidence="2" key="1">
    <citation type="submission" date="2018-05" db="EMBL/GenBank/DDBJ databases">
        <authorList>
            <person name="Lanie J.A."/>
            <person name="Ng W.-L."/>
            <person name="Kazmierczak K.M."/>
            <person name="Andrzejewski T.M."/>
            <person name="Davidsen T.M."/>
            <person name="Wayne K.J."/>
            <person name="Tettelin H."/>
            <person name="Glass J.I."/>
            <person name="Rusch D."/>
            <person name="Podicherti R."/>
            <person name="Tsui H.-C.T."/>
            <person name="Winkler M.E."/>
        </authorList>
    </citation>
    <scope>NUCLEOTIDE SEQUENCE</scope>
</reference>
<dbReference type="InterPro" id="IPR011604">
    <property type="entry name" value="PDDEXK-like_dom_sf"/>
</dbReference>
<protein>
    <recommendedName>
        <fullName evidence="1">PD-(D/E)XK endonuclease-like domain-containing protein</fullName>
    </recommendedName>
</protein>
<proteinExistence type="predicted"/>
<dbReference type="SUPFAM" id="SSF52980">
    <property type="entry name" value="Restriction endonuclease-like"/>
    <property type="match status" value="1"/>
</dbReference>
<feature type="non-terminal residue" evidence="2">
    <location>
        <position position="1"/>
    </location>
</feature>
<evidence type="ECO:0000259" key="1">
    <source>
        <dbReference type="Pfam" id="PF12705"/>
    </source>
</evidence>
<accession>A0A382WNG9</accession>
<dbReference type="PANTHER" id="PTHR31340">
    <property type="entry name" value="MITOCHONDRIAL GENOME MAINTENANCE EXONUCLEASE 1"/>
    <property type="match status" value="1"/>
</dbReference>
<feature type="domain" description="PD-(D/E)XK endonuclease-like" evidence="1">
    <location>
        <begin position="92"/>
        <end position="177"/>
    </location>
</feature>
<dbReference type="AlphaFoldDB" id="A0A382WNG9"/>
<name>A0A382WNG9_9ZZZZ</name>
<dbReference type="InterPro" id="IPR011335">
    <property type="entry name" value="Restrct_endonuc-II-like"/>
</dbReference>
<evidence type="ECO:0000313" key="2">
    <source>
        <dbReference type="EMBL" id="SVD60150.1"/>
    </source>
</evidence>
<dbReference type="InterPro" id="IPR038726">
    <property type="entry name" value="PDDEXK_AddAB-type"/>
</dbReference>
<sequence>KYPSITTVLSGRNAEGLIAWRKRVGNDVANQIMRTAAKRGTAVHELAENYLNNEELSKQDVLPLAMFTLLKPELDNINNIVLQEGALYSDKWGVAGRVDCIAEYDGKITVIDFKTSTKEKKEEWVENYFIQCTAYCEMFEERYGLAINQIAILIVTEDGTVQTFVKDKKDYLPLLQPVIDDFWEKQDGLKNSL</sequence>
<dbReference type="Pfam" id="PF12705">
    <property type="entry name" value="PDDEXK_1"/>
    <property type="match status" value="1"/>
</dbReference>
<dbReference type="PANTHER" id="PTHR31340:SF3">
    <property type="entry name" value="MITOCHONDRIAL GENOME MAINTENANCE EXONUCLEASE 1"/>
    <property type="match status" value="1"/>
</dbReference>
<dbReference type="Gene3D" id="3.90.320.10">
    <property type="match status" value="1"/>
</dbReference>
<gene>
    <name evidence="2" type="ORF">METZ01_LOCUS413004</name>
</gene>
<dbReference type="EMBL" id="UINC01161136">
    <property type="protein sequence ID" value="SVD60150.1"/>
    <property type="molecule type" value="Genomic_DNA"/>
</dbReference>